<feature type="region of interest" description="Disordered" evidence="3">
    <location>
        <begin position="257"/>
        <end position="283"/>
    </location>
</feature>
<dbReference type="Proteomes" id="UP000254069">
    <property type="component" value="Unassembled WGS sequence"/>
</dbReference>
<sequence length="397" mass="42268">MINKSLSLMLGLSLLLGLGLTYGLKADDEADSGGHGYGPVAVSLASVQQISLPQQLDAVGELEAAAQIAVAAETSGRVTALHFDSGQQVKAGELLVQLNDAVEQAELLQQEAQLLAAESAYRRLVSLAADNLASREALDNALAERDMARAAVARTQALIAQKAIKAPFSGTLGIRKIHLGQYLGAGETIAQLVDDSQLKINFAISEAQADKLELGQTLQLRTDLRPNESWPARLSAIEPIVGSSRMLQLQAILLPKPIDGEPDDKEQVDDKPAEKAASYPSQENGAAKLRAGMFARVALEKSRRQALMIPESAITYNTWGETVFRVDAGEQSLTAHKVAVKTGQRQNGWVEVISGLSLDQLVVTSGQLRLSDGVQVSSTGLDSLTAALRYQSKGQSQ</sequence>
<dbReference type="Gene3D" id="2.40.30.170">
    <property type="match status" value="1"/>
</dbReference>
<feature type="coiled-coil region" evidence="2">
    <location>
        <begin position="91"/>
        <end position="118"/>
    </location>
</feature>
<dbReference type="PANTHER" id="PTHR30469">
    <property type="entry name" value="MULTIDRUG RESISTANCE PROTEIN MDTA"/>
    <property type="match status" value="1"/>
</dbReference>
<dbReference type="InterPro" id="IPR058625">
    <property type="entry name" value="MdtA-like_BSH"/>
</dbReference>
<feature type="domain" description="YknX-like C-terminal permuted SH3-like" evidence="5">
    <location>
        <begin position="307"/>
        <end position="377"/>
    </location>
</feature>
<dbReference type="GO" id="GO:1990281">
    <property type="term" value="C:efflux pump complex"/>
    <property type="evidence" value="ECO:0007669"/>
    <property type="project" value="TreeGrafter"/>
</dbReference>
<organism evidence="6 7">
    <name type="scientific">Shewanella algae</name>
    <dbReference type="NCBI Taxonomy" id="38313"/>
    <lineage>
        <taxon>Bacteria</taxon>
        <taxon>Pseudomonadati</taxon>
        <taxon>Pseudomonadota</taxon>
        <taxon>Gammaproteobacteria</taxon>
        <taxon>Alteromonadales</taxon>
        <taxon>Shewanellaceae</taxon>
        <taxon>Shewanella</taxon>
    </lineage>
</organism>
<name>A0A380C7D1_9GAMM</name>
<dbReference type="InterPro" id="IPR006143">
    <property type="entry name" value="RND_pump_MFP"/>
</dbReference>
<evidence type="ECO:0000313" key="7">
    <source>
        <dbReference type="Proteomes" id="UP000254069"/>
    </source>
</evidence>
<evidence type="ECO:0000256" key="1">
    <source>
        <dbReference type="ARBA" id="ARBA00009477"/>
    </source>
</evidence>
<dbReference type="RefSeq" id="WP_115390599.1">
    <property type="nucleotide sequence ID" value="NZ_AP024609.1"/>
</dbReference>
<feature type="domain" description="Multidrug resistance protein MdtA-like barrel-sandwich hybrid" evidence="4">
    <location>
        <begin position="68"/>
        <end position="193"/>
    </location>
</feature>
<dbReference type="InterPro" id="IPR058637">
    <property type="entry name" value="YknX-like_C"/>
</dbReference>
<gene>
    <name evidence="6" type="primary">bepF_5</name>
    <name evidence="6" type="ORF">NCTC10738_04528</name>
</gene>
<dbReference type="Gene3D" id="2.40.420.20">
    <property type="match status" value="1"/>
</dbReference>
<protein>
    <submittedName>
        <fullName evidence="6">Efflux pump periplasmic linker BepF</fullName>
    </submittedName>
</protein>
<keyword evidence="7" id="KW-1185">Reference proteome</keyword>
<dbReference type="AlphaFoldDB" id="A0A380C7D1"/>
<dbReference type="Gene3D" id="1.10.287.470">
    <property type="entry name" value="Helix hairpin bin"/>
    <property type="match status" value="1"/>
</dbReference>
<dbReference type="Pfam" id="PF25989">
    <property type="entry name" value="YknX_C"/>
    <property type="match status" value="1"/>
</dbReference>
<accession>A0A380C7D1</accession>
<reference evidence="6 7" key="1">
    <citation type="submission" date="2018-06" db="EMBL/GenBank/DDBJ databases">
        <authorList>
            <consortium name="Pathogen Informatics"/>
            <person name="Doyle S."/>
        </authorList>
    </citation>
    <scope>NUCLEOTIDE SEQUENCE [LARGE SCALE GENOMIC DNA]</scope>
    <source>
        <strain evidence="6 7">NCTC10738</strain>
    </source>
</reference>
<proteinExistence type="inferred from homology"/>
<keyword evidence="2" id="KW-0175">Coiled coil</keyword>
<dbReference type="PANTHER" id="PTHR30469:SF29">
    <property type="entry name" value="BLR2860 PROTEIN"/>
    <property type="match status" value="1"/>
</dbReference>
<dbReference type="Pfam" id="PF25917">
    <property type="entry name" value="BSH_RND"/>
    <property type="match status" value="1"/>
</dbReference>
<dbReference type="NCBIfam" id="TIGR01730">
    <property type="entry name" value="RND_mfp"/>
    <property type="match status" value="1"/>
</dbReference>
<evidence type="ECO:0000259" key="4">
    <source>
        <dbReference type="Pfam" id="PF25917"/>
    </source>
</evidence>
<dbReference type="GO" id="GO:0015562">
    <property type="term" value="F:efflux transmembrane transporter activity"/>
    <property type="evidence" value="ECO:0007669"/>
    <property type="project" value="TreeGrafter"/>
</dbReference>
<comment type="similarity">
    <text evidence="1">Belongs to the membrane fusion protein (MFP) (TC 8.A.1) family.</text>
</comment>
<dbReference type="SUPFAM" id="SSF111369">
    <property type="entry name" value="HlyD-like secretion proteins"/>
    <property type="match status" value="1"/>
</dbReference>
<evidence type="ECO:0000259" key="5">
    <source>
        <dbReference type="Pfam" id="PF25989"/>
    </source>
</evidence>
<evidence type="ECO:0000313" key="6">
    <source>
        <dbReference type="EMBL" id="SUJ14216.1"/>
    </source>
</evidence>
<evidence type="ECO:0000256" key="2">
    <source>
        <dbReference type="SAM" id="Coils"/>
    </source>
</evidence>
<evidence type="ECO:0000256" key="3">
    <source>
        <dbReference type="SAM" id="MobiDB-lite"/>
    </source>
</evidence>
<dbReference type="EMBL" id="UGYO01000002">
    <property type="protein sequence ID" value="SUJ14216.1"/>
    <property type="molecule type" value="Genomic_DNA"/>
</dbReference>
<dbReference type="Gene3D" id="2.40.50.100">
    <property type="match status" value="1"/>
</dbReference>